<accession>A0A5P2USS5</accession>
<keyword evidence="2" id="KW-0238">DNA-binding</keyword>
<feature type="domain" description="HTH hxlR-type" evidence="5">
    <location>
        <begin position="27"/>
        <end position="125"/>
    </location>
</feature>
<keyword evidence="1" id="KW-0805">Transcription regulation</keyword>
<evidence type="ECO:0000256" key="2">
    <source>
        <dbReference type="ARBA" id="ARBA00023125"/>
    </source>
</evidence>
<feature type="compositionally biased region" description="Basic and acidic residues" evidence="4">
    <location>
        <begin position="130"/>
        <end position="152"/>
    </location>
</feature>
<sequence>MCRSTTPYTESGVFPVRESIEKSPEYCAIETAMEVLGGRWKLAILKELLSGTQRFSELKRALPRVTQRMLTRQLRELEADALITRTVYREVPPRVEYSLTDAGRSLDAIADQLDTWGRWYRATHRGTVPEPDRGGGSEGAERDPVGAGDPRR</sequence>
<organism evidence="6 7">
    <name type="scientific">Streptomyces subrutilus</name>
    <dbReference type="NCBI Taxonomy" id="36818"/>
    <lineage>
        <taxon>Bacteria</taxon>
        <taxon>Bacillati</taxon>
        <taxon>Actinomycetota</taxon>
        <taxon>Actinomycetes</taxon>
        <taxon>Kitasatosporales</taxon>
        <taxon>Streptomycetaceae</taxon>
        <taxon>Streptomyces</taxon>
    </lineage>
</organism>
<dbReference type="InterPro" id="IPR036390">
    <property type="entry name" value="WH_DNA-bd_sf"/>
</dbReference>
<evidence type="ECO:0000259" key="5">
    <source>
        <dbReference type="PROSITE" id="PS51118"/>
    </source>
</evidence>
<dbReference type="InterPro" id="IPR011991">
    <property type="entry name" value="ArsR-like_HTH"/>
</dbReference>
<dbReference type="AlphaFoldDB" id="A0A5P2USS5"/>
<dbReference type="OrthoDB" id="370168at2"/>
<dbReference type="InterPro" id="IPR036388">
    <property type="entry name" value="WH-like_DNA-bd_sf"/>
</dbReference>
<dbReference type="CDD" id="cd00090">
    <property type="entry name" value="HTH_ARSR"/>
    <property type="match status" value="1"/>
</dbReference>
<proteinExistence type="predicted"/>
<dbReference type="PANTHER" id="PTHR33204">
    <property type="entry name" value="TRANSCRIPTIONAL REGULATOR, MARR FAMILY"/>
    <property type="match status" value="1"/>
</dbReference>
<dbReference type="GO" id="GO:0003677">
    <property type="term" value="F:DNA binding"/>
    <property type="evidence" value="ECO:0007669"/>
    <property type="project" value="UniProtKB-KW"/>
</dbReference>
<keyword evidence="3" id="KW-0804">Transcription</keyword>
<dbReference type="InterPro" id="IPR002577">
    <property type="entry name" value="HTH_HxlR"/>
</dbReference>
<dbReference type="Proteomes" id="UP000326831">
    <property type="component" value="Chromosome"/>
</dbReference>
<reference evidence="6 7" key="1">
    <citation type="submission" date="2017-09" db="EMBL/GenBank/DDBJ databases">
        <authorList>
            <person name="Lee N."/>
            <person name="Cho B.-K."/>
        </authorList>
    </citation>
    <scope>NUCLEOTIDE SEQUENCE [LARGE SCALE GENOMIC DNA]</scope>
    <source>
        <strain evidence="6 7">ATCC 27467</strain>
    </source>
</reference>
<dbReference type="KEGG" id="ssub:CP968_31310"/>
<dbReference type="Gene3D" id="1.10.10.10">
    <property type="entry name" value="Winged helix-like DNA-binding domain superfamily/Winged helix DNA-binding domain"/>
    <property type="match status" value="1"/>
</dbReference>
<evidence type="ECO:0000256" key="3">
    <source>
        <dbReference type="ARBA" id="ARBA00023163"/>
    </source>
</evidence>
<dbReference type="SUPFAM" id="SSF46785">
    <property type="entry name" value="Winged helix' DNA-binding domain"/>
    <property type="match status" value="1"/>
</dbReference>
<evidence type="ECO:0000313" key="6">
    <source>
        <dbReference type="EMBL" id="QEU82163.1"/>
    </source>
</evidence>
<dbReference type="EMBL" id="CP023701">
    <property type="protein sequence ID" value="QEU82163.1"/>
    <property type="molecule type" value="Genomic_DNA"/>
</dbReference>
<dbReference type="PROSITE" id="PS51118">
    <property type="entry name" value="HTH_HXLR"/>
    <property type="match status" value="1"/>
</dbReference>
<feature type="region of interest" description="Disordered" evidence="4">
    <location>
        <begin position="124"/>
        <end position="152"/>
    </location>
</feature>
<evidence type="ECO:0000256" key="1">
    <source>
        <dbReference type="ARBA" id="ARBA00023015"/>
    </source>
</evidence>
<protein>
    <submittedName>
        <fullName evidence="6">Transcriptional regulator</fullName>
    </submittedName>
</protein>
<keyword evidence="7" id="KW-1185">Reference proteome</keyword>
<dbReference type="Pfam" id="PF01638">
    <property type="entry name" value="HxlR"/>
    <property type="match status" value="1"/>
</dbReference>
<evidence type="ECO:0000256" key="4">
    <source>
        <dbReference type="SAM" id="MobiDB-lite"/>
    </source>
</evidence>
<gene>
    <name evidence="6" type="ORF">CP968_31310</name>
</gene>
<name>A0A5P2USS5_9ACTN</name>
<evidence type="ECO:0000313" key="7">
    <source>
        <dbReference type="Proteomes" id="UP000326831"/>
    </source>
</evidence>